<evidence type="ECO:0000313" key="7">
    <source>
        <dbReference type="Proteomes" id="UP000324996"/>
    </source>
</evidence>
<dbReference type="SUPFAM" id="SSF52096">
    <property type="entry name" value="ClpP/crotonase"/>
    <property type="match status" value="1"/>
</dbReference>
<evidence type="ECO:0000259" key="5">
    <source>
        <dbReference type="Pfam" id="PF01343"/>
    </source>
</evidence>
<dbReference type="Proteomes" id="UP000324996">
    <property type="component" value="Unassembled WGS sequence"/>
</dbReference>
<dbReference type="PANTHER" id="PTHR42987">
    <property type="entry name" value="PEPTIDASE S49"/>
    <property type="match status" value="1"/>
</dbReference>
<comment type="caution">
    <text evidence="6">The sequence shown here is derived from an EMBL/GenBank/DDBJ whole genome shotgun (WGS) entry which is preliminary data.</text>
</comment>
<evidence type="ECO:0000256" key="4">
    <source>
        <dbReference type="ARBA" id="ARBA00022825"/>
    </source>
</evidence>
<feature type="domain" description="Peptidase S49" evidence="5">
    <location>
        <begin position="81"/>
        <end position="224"/>
    </location>
</feature>
<dbReference type="Pfam" id="PF01343">
    <property type="entry name" value="Peptidase_S49"/>
    <property type="match status" value="1"/>
</dbReference>
<name>A0A5A7N8N1_9PROT</name>
<dbReference type="InterPro" id="IPR047272">
    <property type="entry name" value="S49_SppA_C"/>
</dbReference>
<keyword evidence="2" id="KW-0645">Protease</keyword>
<keyword evidence="3" id="KW-0378">Hydrolase</keyword>
<dbReference type="GO" id="GO:0006508">
    <property type="term" value="P:proteolysis"/>
    <property type="evidence" value="ECO:0007669"/>
    <property type="project" value="UniProtKB-KW"/>
</dbReference>
<dbReference type="EMBL" id="BKCN01000009">
    <property type="protein sequence ID" value="GER04307.1"/>
    <property type="molecule type" value="Genomic_DNA"/>
</dbReference>
<comment type="similarity">
    <text evidence="1">Belongs to the peptidase S49 family.</text>
</comment>
<dbReference type="CDD" id="cd07023">
    <property type="entry name" value="S49_Sppa_N_C"/>
    <property type="match status" value="1"/>
</dbReference>
<gene>
    <name evidence="6" type="primary">sohB</name>
    <name evidence="6" type="ORF">JCM17846_19890</name>
</gene>
<evidence type="ECO:0000313" key="6">
    <source>
        <dbReference type="EMBL" id="GER04307.1"/>
    </source>
</evidence>
<dbReference type="RefSeq" id="WP_042084961.1">
    <property type="nucleotide sequence ID" value="NZ_BKCN01000009.1"/>
</dbReference>
<keyword evidence="4" id="KW-0720">Serine protease</keyword>
<dbReference type="PANTHER" id="PTHR42987:SF8">
    <property type="entry name" value="PROTEINASE"/>
    <property type="match status" value="1"/>
</dbReference>
<evidence type="ECO:0000256" key="3">
    <source>
        <dbReference type="ARBA" id="ARBA00022801"/>
    </source>
</evidence>
<keyword evidence="7" id="KW-1185">Reference proteome</keyword>
<evidence type="ECO:0000256" key="2">
    <source>
        <dbReference type="ARBA" id="ARBA00022670"/>
    </source>
</evidence>
<reference evidence="6 7" key="1">
    <citation type="submission" date="2019-09" db="EMBL/GenBank/DDBJ databases">
        <title>NBRP : Genome information of microbial organism related human and environment.</title>
        <authorList>
            <person name="Hattori M."/>
            <person name="Oshima K."/>
            <person name="Inaba H."/>
            <person name="Suda W."/>
            <person name="Sakamoto M."/>
            <person name="Iino T."/>
            <person name="Kitahara M."/>
            <person name="Oshida Y."/>
            <person name="Iida T."/>
            <person name="Kudo T."/>
            <person name="Itoh T."/>
            <person name="Ohkuma M."/>
        </authorList>
    </citation>
    <scope>NUCLEOTIDE SEQUENCE [LARGE SCALE GENOMIC DNA]</scope>
    <source>
        <strain evidence="6 7">Q-1</strain>
    </source>
</reference>
<protein>
    <submittedName>
        <fullName evidence="6">Peptidase S49</fullName>
    </submittedName>
</protein>
<sequence length="284" mass="30437">MSVFSKILRRSRPVVGVLRFSGPIGISSRFKPGVSFENAAPQIDEAFSLGGLKAVALVINSPGGSPVQSAQIMRRIRDLAREKDVPVLAFTEDIAASGGYMLALAGDEIFAHEASIIGSIGVIAGGFGFTGLMEKLGVERRLYTAGTNKARLDSFSPEKPEDVAWLKSLQAQIHDYFKDMVKERRGRRLKTETDGLFTGDVWLGGPAVDIGLVDAVGDVRTVMRQRFGKKVKFRTIGARKGLLSGLFGGGGAQASSHALMADKGLADDLLASIEARLIWGRFGL</sequence>
<dbReference type="InterPro" id="IPR029045">
    <property type="entry name" value="ClpP/crotonase-like_dom_sf"/>
</dbReference>
<proteinExistence type="inferred from homology"/>
<dbReference type="Gene3D" id="3.90.226.10">
    <property type="entry name" value="2-enoyl-CoA Hydratase, Chain A, domain 1"/>
    <property type="match status" value="1"/>
</dbReference>
<dbReference type="InterPro" id="IPR002142">
    <property type="entry name" value="Peptidase_S49"/>
</dbReference>
<dbReference type="GO" id="GO:0008236">
    <property type="term" value="F:serine-type peptidase activity"/>
    <property type="evidence" value="ECO:0007669"/>
    <property type="project" value="UniProtKB-KW"/>
</dbReference>
<dbReference type="AlphaFoldDB" id="A0A5A7N8N1"/>
<evidence type="ECO:0000256" key="1">
    <source>
        <dbReference type="ARBA" id="ARBA00008683"/>
    </source>
</evidence>
<organism evidence="6 7">
    <name type="scientific">Iodidimonas nitroreducens</name>
    <dbReference type="NCBI Taxonomy" id="1236968"/>
    <lineage>
        <taxon>Bacteria</taxon>
        <taxon>Pseudomonadati</taxon>
        <taxon>Pseudomonadota</taxon>
        <taxon>Alphaproteobacteria</taxon>
        <taxon>Iodidimonadales</taxon>
        <taxon>Iodidimonadaceae</taxon>
        <taxon>Iodidimonas</taxon>
    </lineage>
</organism>
<accession>A0A5A7N8N1</accession>
<dbReference type="Gene3D" id="6.20.330.10">
    <property type="match status" value="1"/>
</dbReference>